<reference evidence="9" key="1">
    <citation type="journal article" date="2019" name="Int. J. Syst. Evol. Microbiol.">
        <title>The Global Catalogue of Microorganisms (GCM) 10K type strain sequencing project: providing services to taxonomists for standard genome sequencing and annotation.</title>
        <authorList>
            <consortium name="The Broad Institute Genomics Platform"/>
            <consortium name="The Broad Institute Genome Sequencing Center for Infectious Disease"/>
            <person name="Wu L."/>
            <person name="Ma J."/>
        </authorList>
    </citation>
    <scope>NUCLEOTIDE SEQUENCE [LARGE SCALE GENOMIC DNA]</scope>
    <source>
        <strain evidence="9">CECT 8570</strain>
    </source>
</reference>
<dbReference type="EMBL" id="JBHSCX010000001">
    <property type="protein sequence ID" value="MFC4360733.1"/>
    <property type="molecule type" value="Genomic_DNA"/>
</dbReference>
<proteinExistence type="predicted"/>
<dbReference type="PANTHER" id="PTHR10869">
    <property type="entry name" value="PROLYL 4-HYDROXYLASE ALPHA SUBUNIT"/>
    <property type="match status" value="1"/>
</dbReference>
<keyword evidence="4" id="KW-0223">Dioxygenase</keyword>
<keyword evidence="2" id="KW-0479">Metal-binding</keyword>
<evidence type="ECO:0000256" key="2">
    <source>
        <dbReference type="ARBA" id="ARBA00022723"/>
    </source>
</evidence>
<evidence type="ECO:0000256" key="3">
    <source>
        <dbReference type="ARBA" id="ARBA00022896"/>
    </source>
</evidence>
<evidence type="ECO:0000313" key="9">
    <source>
        <dbReference type="Proteomes" id="UP001595840"/>
    </source>
</evidence>
<sequence length="480" mass="54175">MKTQFDESWRNWIKTNVDAGRCKDGIFKILLDEGYCAEAISQEMQYRPAVAFNKLVNPFRSAQAQTAEAAQQNYGQAIAANHLFIPNAQQVDSDFLELYQLENFLTEAECAHLVALIKSQCRPSTLSSFEQDSAFRTSQTCDLGQLNDALVKAIDLRICKLLGIAQSFSEPLQGQHYDPGQEFKPHTDYFESHEMAQHAAVMGQRTFTVMIYLNTATQGGETHFPKIQTVCKPTQGLALIWNSLNADGSPNPNSLHHALPLASGYKAVITKWFRTRSHTGANAGMFTKEANEFIPNYTQQGFYKTQIPEKLFTDISSFYQTERARAQAEHVDGGFIINAKQAKSPSSLIPLSTTLRAQIHDAMKPLLEAWCGQSLEPTYVYGIREYHRDALLKTHRDRLETHIISVIINVAQQVDEDWPLYIEDNYYRSHHVLLKPGEVIFYEGARLTHGRPTALKGESFANIFCHFKPVGYIPKKMAVT</sequence>
<comment type="caution">
    <text evidence="8">The sequence shown here is derived from an EMBL/GenBank/DDBJ whole genome shotgun (WGS) entry which is preliminary data.</text>
</comment>
<evidence type="ECO:0000313" key="8">
    <source>
        <dbReference type="EMBL" id="MFC4360733.1"/>
    </source>
</evidence>
<dbReference type="PANTHER" id="PTHR10869:SF246">
    <property type="entry name" value="TRANSMEMBRANE PROLYL 4-HYDROXYLASE"/>
    <property type="match status" value="1"/>
</dbReference>
<name>A0ABV8UYV4_9GAMM</name>
<keyword evidence="3" id="KW-0847">Vitamin C</keyword>
<dbReference type="Proteomes" id="UP001595840">
    <property type="component" value="Unassembled WGS sequence"/>
</dbReference>
<evidence type="ECO:0000256" key="1">
    <source>
        <dbReference type="ARBA" id="ARBA00001961"/>
    </source>
</evidence>
<dbReference type="PROSITE" id="PS51471">
    <property type="entry name" value="FE2OG_OXY"/>
    <property type="match status" value="1"/>
</dbReference>
<evidence type="ECO:0000256" key="4">
    <source>
        <dbReference type="ARBA" id="ARBA00022964"/>
    </source>
</evidence>
<accession>A0ABV8UYV4</accession>
<keyword evidence="6" id="KW-0408">Iron</keyword>
<evidence type="ECO:0000256" key="5">
    <source>
        <dbReference type="ARBA" id="ARBA00023002"/>
    </source>
</evidence>
<dbReference type="InterPro" id="IPR005123">
    <property type="entry name" value="Oxoglu/Fe-dep_dioxygenase_dom"/>
</dbReference>
<feature type="domain" description="Fe2OG dioxygenase" evidence="7">
    <location>
        <begin position="167"/>
        <end position="275"/>
    </location>
</feature>
<dbReference type="InterPro" id="IPR006620">
    <property type="entry name" value="Pro_4_hyd_alph"/>
</dbReference>
<dbReference type="RefSeq" id="WP_290264518.1">
    <property type="nucleotide sequence ID" value="NZ_JAUFQG010000006.1"/>
</dbReference>
<dbReference type="Gene3D" id="2.60.120.620">
    <property type="entry name" value="q2cbj1_9rhob like domain"/>
    <property type="match status" value="2"/>
</dbReference>
<organism evidence="8 9">
    <name type="scientific">Simiduia curdlanivorans</name>
    <dbReference type="NCBI Taxonomy" id="1492769"/>
    <lineage>
        <taxon>Bacteria</taxon>
        <taxon>Pseudomonadati</taxon>
        <taxon>Pseudomonadota</taxon>
        <taxon>Gammaproteobacteria</taxon>
        <taxon>Cellvibrionales</taxon>
        <taxon>Cellvibrionaceae</taxon>
        <taxon>Simiduia</taxon>
    </lineage>
</organism>
<dbReference type="Pfam" id="PF13640">
    <property type="entry name" value="2OG-FeII_Oxy_3"/>
    <property type="match status" value="1"/>
</dbReference>
<comment type="cofactor">
    <cofactor evidence="1">
        <name>L-ascorbate</name>
        <dbReference type="ChEBI" id="CHEBI:38290"/>
    </cofactor>
</comment>
<keyword evidence="5" id="KW-0560">Oxidoreductase</keyword>
<evidence type="ECO:0000259" key="7">
    <source>
        <dbReference type="PROSITE" id="PS51471"/>
    </source>
</evidence>
<dbReference type="InterPro" id="IPR045054">
    <property type="entry name" value="P4HA-like"/>
</dbReference>
<keyword evidence="9" id="KW-1185">Reference proteome</keyword>
<protein>
    <submittedName>
        <fullName evidence="8">2OG-Fe(II) oxygenase</fullName>
    </submittedName>
</protein>
<dbReference type="InterPro" id="IPR044862">
    <property type="entry name" value="Pro_4_hyd_alph_FE2OG_OXY"/>
</dbReference>
<dbReference type="SMART" id="SM00702">
    <property type="entry name" value="P4Hc"/>
    <property type="match status" value="1"/>
</dbReference>
<gene>
    <name evidence="8" type="ORF">ACFOX3_00395</name>
</gene>
<evidence type="ECO:0000256" key="6">
    <source>
        <dbReference type="ARBA" id="ARBA00023004"/>
    </source>
</evidence>